<gene>
    <name evidence="1" type="ORF">ACFQ4A_13645</name>
</gene>
<protein>
    <submittedName>
        <fullName evidence="1">Uncharacterized protein</fullName>
    </submittedName>
</protein>
<evidence type="ECO:0000313" key="2">
    <source>
        <dbReference type="Proteomes" id="UP001597178"/>
    </source>
</evidence>
<dbReference type="Proteomes" id="UP001597178">
    <property type="component" value="Unassembled WGS sequence"/>
</dbReference>
<keyword evidence="2" id="KW-1185">Reference proteome</keyword>
<evidence type="ECO:0000313" key="1">
    <source>
        <dbReference type="EMBL" id="MFD1362698.1"/>
    </source>
</evidence>
<reference evidence="2" key="1">
    <citation type="journal article" date="2019" name="Int. J. Syst. Evol. Microbiol.">
        <title>The Global Catalogue of Microorganisms (GCM) 10K type strain sequencing project: providing services to taxonomists for standard genome sequencing and annotation.</title>
        <authorList>
            <consortium name="The Broad Institute Genomics Platform"/>
            <consortium name="The Broad Institute Genome Sequencing Center for Infectious Disease"/>
            <person name="Wu L."/>
            <person name="Ma J."/>
        </authorList>
    </citation>
    <scope>NUCLEOTIDE SEQUENCE [LARGE SCALE GENOMIC DNA]</scope>
    <source>
        <strain evidence="2">CCUG 54822</strain>
    </source>
</reference>
<name>A0ABW3ZXV0_9BACI</name>
<proteinExistence type="predicted"/>
<sequence>MLQTYVQIDESEQEARWLKGQVLNIILANKSVSKKWLASQLNVSPAQIRVLMQVYRAFPEKQSRMPEMNWYHHRVAANSLDPDYYIREAAAKGLSTREMQDLISDNEKKSTVQRKTVRATKKKKLRKLESAIAEGIQGQLRVLSGKGLI</sequence>
<comment type="caution">
    <text evidence="1">The sequence shown here is derived from an EMBL/GenBank/DDBJ whole genome shotgun (WGS) entry which is preliminary data.</text>
</comment>
<accession>A0ABW3ZXV0</accession>
<dbReference type="EMBL" id="JBHTNH010000028">
    <property type="protein sequence ID" value="MFD1362698.1"/>
    <property type="molecule type" value="Genomic_DNA"/>
</dbReference>
<organism evidence="1 2">
    <name type="scientific">Lentibacillus salinarum</name>
    <dbReference type="NCBI Taxonomy" id="446820"/>
    <lineage>
        <taxon>Bacteria</taxon>
        <taxon>Bacillati</taxon>
        <taxon>Bacillota</taxon>
        <taxon>Bacilli</taxon>
        <taxon>Bacillales</taxon>
        <taxon>Bacillaceae</taxon>
        <taxon>Lentibacillus</taxon>
    </lineage>
</organism>